<dbReference type="Proteomes" id="UP000011058">
    <property type="component" value="Chromosome"/>
</dbReference>
<protein>
    <submittedName>
        <fullName evidence="3">Transforming growth factor-beta-induced protein ig-h3 Beta ig-h3</fullName>
    </submittedName>
</protein>
<accession>I0KEP1</accession>
<dbReference type="EMBL" id="HE796683">
    <property type="protein sequence ID" value="CCH02594.1"/>
    <property type="molecule type" value="Genomic_DNA"/>
</dbReference>
<reference evidence="3 4" key="1">
    <citation type="journal article" date="2012" name="J. Bacteriol.">
        <title>Genome Sequence of Fibrella aestuarina BUZ 2T, a Filamentous Marine Bacterium.</title>
        <authorList>
            <person name="Filippini M."/>
            <person name="Qi W."/>
            <person name="Blom J."/>
            <person name="Goesmann A."/>
            <person name="Smits T.H."/>
            <person name="Bagheri H.C."/>
        </authorList>
    </citation>
    <scope>NUCLEOTIDE SEQUENCE [LARGE SCALE GENOMIC DNA]</scope>
    <source>
        <strain evidence="4">BUZ 2T</strain>
    </source>
</reference>
<evidence type="ECO:0000256" key="1">
    <source>
        <dbReference type="SAM" id="SignalP"/>
    </source>
</evidence>
<dbReference type="eggNOG" id="COG2335">
    <property type="taxonomic scope" value="Bacteria"/>
</dbReference>
<evidence type="ECO:0000313" key="4">
    <source>
        <dbReference type="Proteomes" id="UP000011058"/>
    </source>
</evidence>
<dbReference type="AlphaFoldDB" id="I0KEP1"/>
<dbReference type="OrthoDB" id="1119934at2"/>
<feature type="domain" description="FAS1" evidence="2">
    <location>
        <begin position="29"/>
        <end position="163"/>
    </location>
</feature>
<proteinExistence type="predicted"/>
<feature type="domain" description="FAS1" evidence="2">
    <location>
        <begin position="167"/>
        <end position="317"/>
    </location>
</feature>
<dbReference type="HOGENOM" id="CLU_031281_1_1_10"/>
<dbReference type="InterPro" id="IPR000782">
    <property type="entry name" value="FAS1_domain"/>
</dbReference>
<dbReference type="InterPro" id="IPR050904">
    <property type="entry name" value="Adhesion/Biosynth-related"/>
</dbReference>
<dbReference type="PANTHER" id="PTHR10900">
    <property type="entry name" value="PERIOSTIN-RELATED"/>
    <property type="match status" value="1"/>
</dbReference>
<dbReference type="PROSITE" id="PS50213">
    <property type="entry name" value="FAS1"/>
    <property type="match status" value="2"/>
</dbReference>
<dbReference type="SUPFAM" id="SSF82153">
    <property type="entry name" value="FAS1 domain"/>
    <property type="match status" value="2"/>
</dbReference>
<gene>
    <name evidence="3" type="ORF">FAES_4595</name>
</gene>
<feature type="chain" id="PRO_5003630544" evidence="1">
    <location>
        <begin position="22"/>
        <end position="319"/>
    </location>
</feature>
<dbReference type="PROSITE" id="PS51257">
    <property type="entry name" value="PROKAR_LIPOPROTEIN"/>
    <property type="match status" value="1"/>
</dbReference>
<dbReference type="InterPro" id="IPR036378">
    <property type="entry name" value="FAS1_dom_sf"/>
</dbReference>
<name>I0KEP1_9BACT</name>
<dbReference type="Pfam" id="PF02469">
    <property type="entry name" value="Fasciclin"/>
    <property type="match status" value="2"/>
</dbReference>
<keyword evidence="4" id="KW-1185">Reference proteome</keyword>
<organism evidence="3 4">
    <name type="scientific">Fibrella aestuarina BUZ 2</name>
    <dbReference type="NCBI Taxonomy" id="1166018"/>
    <lineage>
        <taxon>Bacteria</taxon>
        <taxon>Pseudomonadati</taxon>
        <taxon>Bacteroidota</taxon>
        <taxon>Cytophagia</taxon>
        <taxon>Cytophagales</taxon>
        <taxon>Spirosomataceae</taxon>
        <taxon>Fibrella</taxon>
    </lineage>
</organism>
<dbReference type="STRING" id="1166018.FAES_4595"/>
<dbReference type="PANTHER" id="PTHR10900:SF77">
    <property type="entry name" value="FI19380P1"/>
    <property type="match status" value="1"/>
</dbReference>
<feature type="signal peptide" evidence="1">
    <location>
        <begin position="1"/>
        <end position="21"/>
    </location>
</feature>
<sequence length="319" mass="33365">MNRLLLSFTVLLALLAGCKKTDDPTNAQPKTISDLLTETPTFSLLRAAVQQAGMADALKGAQLTLFAPTDDAFKAIGFSTPESFQNISADQMKAILRYHLITGAVSSKTPEVAGATNVAVEAGDKKILFVTNSADGLFVNGNRVTQPDQIVANGFVHTIGKVLMPPAADVVSALKLRTDVSLLSAAVARAATVRPDLLTILNGTTTNANLRQITVFAPNDAAFAAAGYRTVADINAAPAATLANILTYHTVQGFVFSNQLKVGQLTTLNSAANNKITLALTNNMLTVKGNSNAVAATIKEADIISGNAVIHVIDQVLLP</sequence>
<keyword evidence="1" id="KW-0732">Signal</keyword>
<dbReference type="Gene3D" id="2.30.180.10">
    <property type="entry name" value="FAS1 domain"/>
    <property type="match status" value="2"/>
</dbReference>
<dbReference type="SMART" id="SM00554">
    <property type="entry name" value="FAS1"/>
    <property type="match status" value="2"/>
</dbReference>
<evidence type="ECO:0000259" key="2">
    <source>
        <dbReference type="PROSITE" id="PS50213"/>
    </source>
</evidence>
<dbReference type="RefSeq" id="WP_015333693.1">
    <property type="nucleotide sequence ID" value="NC_020054.1"/>
</dbReference>
<dbReference type="KEGG" id="fae:FAES_4595"/>
<evidence type="ECO:0000313" key="3">
    <source>
        <dbReference type="EMBL" id="CCH02594.1"/>
    </source>
</evidence>